<dbReference type="CDD" id="cd01038">
    <property type="entry name" value="Endonuclease_DUF559"/>
    <property type="match status" value="1"/>
</dbReference>
<dbReference type="PANTHER" id="PTHR38590:SF1">
    <property type="entry name" value="BLL0828 PROTEIN"/>
    <property type="match status" value="1"/>
</dbReference>
<evidence type="ECO:0000256" key="1">
    <source>
        <dbReference type="SAM" id="MobiDB-lite"/>
    </source>
</evidence>
<name>A0ABU9YYZ5_9RHOO</name>
<evidence type="ECO:0000259" key="2">
    <source>
        <dbReference type="Pfam" id="PF04480"/>
    </source>
</evidence>
<dbReference type="PANTHER" id="PTHR38590">
    <property type="entry name" value="BLL0828 PROTEIN"/>
    <property type="match status" value="1"/>
</dbReference>
<dbReference type="GO" id="GO:0004519">
    <property type="term" value="F:endonuclease activity"/>
    <property type="evidence" value="ECO:0007669"/>
    <property type="project" value="UniProtKB-KW"/>
</dbReference>
<keyword evidence="3" id="KW-0540">Nuclease</keyword>
<feature type="domain" description="DUF559" evidence="2">
    <location>
        <begin position="24"/>
        <end position="127"/>
    </location>
</feature>
<dbReference type="Gene3D" id="3.40.960.10">
    <property type="entry name" value="VSR Endonuclease"/>
    <property type="match status" value="1"/>
</dbReference>
<evidence type="ECO:0000313" key="4">
    <source>
        <dbReference type="Proteomes" id="UP001410394"/>
    </source>
</evidence>
<keyword evidence="3" id="KW-0378">Hydrolase</keyword>
<feature type="compositionally biased region" description="Basic and acidic residues" evidence="1">
    <location>
        <begin position="24"/>
        <end position="33"/>
    </location>
</feature>
<sequence>MKRLTSPGAGAPPSPQGEGTATSMRDKARELRSTETEAENRLWYYLRAGRFMGLKFKRQEPIGHYIADFLCPEHKLIVELDGSQHLNEVNYDAQRSFWLNQQGFTVLRFWNDDVFLRTQQVLEQIHLATRSAVPSPQGEGGPSGPGEGKSLAHVHTLATRPRKP</sequence>
<dbReference type="InterPro" id="IPR047216">
    <property type="entry name" value="Endonuclease_DUF559_bact"/>
</dbReference>
<dbReference type="InterPro" id="IPR007569">
    <property type="entry name" value="DUF559"/>
</dbReference>
<dbReference type="Pfam" id="PF04480">
    <property type="entry name" value="DUF559"/>
    <property type="match status" value="1"/>
</dbReference>
<proteinExistence type="predicted"/>
<reference evidence="3 4" key="1">
    <citation type="journal article" date="2018" name="Int. J. Syst. Evol. Microbiol.">
        <title>Uliginosibacterium sediminicola sp. nov., isolated from freshwater sediment.</title>
        <authorList>
            <person name="Hwang W.M."/>
            <person name="Kim S.M."/>
            <person name="Kang K."/>
            <person name="Ahn T.Y."/>
        </authorList>
    </citation>
    <scope>NUCLEOTIDE SEQUENCE [LARGE SCALE GENOMIC DNA]</scope>
    <source>
        <strain evidence="3 4">M1-21</strain>
    </source>
</reference>
<gene>
    <name evidence="3" type="ORF">ABDB84_09630</name>
</gene>
<feature type="region of interest" description="Disordered" evidence="1">
    <location>
        <begin position="1"/>
        <end position="33"/>
    </location>
</feature>
<organism evidence="3 4">
    <name type="scientific">Uliginosibacterium sediminicola</name>
    <dbReference type="NCBI Taxonomy" id="2024550"/>
    <lineage>
        <taxon>Bacteria</taxon>
        <taxon>Pseudomonadati</taxon>
        <taxon>Pseudomonadota</taxon>
        <taxon>Betaproteobacteria</taxon>
        <taxon>Rhodocyclales</taxon>
        <taxon>Zoogloeaceae</taxon>
        <taxon>Uliginosibacterium</taxon>
    </lineage>
</organism>
<dbReference type="SUPFAM" id="SSF52980">
    <property type="entry name" value="Restriction endonuclease-like"/>
    <property type="match status" value="1"/>
</dbReference>
<evidence type="ECO:0000313" key="3">
    <source>
        <dbReference type="EMBL" id="MEN3068738.1"/>
    </source>
</evidence>
<dbReference type="EMBL" id="JBDIVE010000004">
    <property type="protein sequence ID" value="MEN3068738.1"/>
    <property type="molecule type" value="Genomic_DNA"/>
</dbReference>
<feature type="compositionally biased region" description="Gly residues" evidence="1">
    <location>
        <begin position="138"/>
        <end position="147"/>
    </location>
</feature>
<dbReference type="RefSeq" id="WP_345919510.1">
    <property type="nucleotide sequence ID" value="NZ_JBDIVE010000004.1"/>
</dbReference>
<keyword evidence="4" id="KW-1185">Reference proteome</keyword>
<feature type="region of interest" description="Disordered" evidence="1">
    <location>
        <begin position="131"/>
        <end position="164"/>
    </location>
</feature>
<comment type="caution">
    <text evidence="3">The sequence shown here is derived from an EMBL/GenBank/DDBJ whole genome shotgun (WGS) entry which is preliminary data.</text>
</comment>
<keyword evidence="3" id="KW-0255">Endonuclease</keyword>
<dbReference type="Proteomes" id="UP001410394">
    <property type="component" value="Unassembled WGS sequence"/>
</dbReference>
<accession>A0ABU9YYZ5</accession>
<dbReference type="InterPro" id="IPR011335">
    <property type="entry name" value="Restrct_endonuc-II-like"/>
</dbReference>
<protein>
    <submittedName>
        <fullName evidence="3">Endonuclease domain-containing protein</fullName>
    </submittedName>
</protein>